<evidence type="ECO:0000256" key="2">
    <source>
        <dbReference type="SAM" id="SignalP"/>
    </source>
</evidence>
<protein>
    <submittedName>
        <fullName evidence="3">LTXXQ motif family protein</fullName>
    </submittedName>
</protein>
<reference evidence="3 4" key="1">
    <citation type="submission" date="2019-03" db="EMBL/GenBank/DDBJ databases">
        <title>Genomic Encyclopedia of Type Strains, Phase IV (KMG-IV): sequencing the most valuable type-strain genomes for metagenomic binning, comparative biology and taxonomic classification.</title>
        <authorList>
            <person name="Goeker M."/>
        </authorList>
    </citation>
    <scope>NUCLEOTIDE SEQUENCE [LARGE SCALE GENOMIC DNA]</scope>
    <source>
        <strain evidence="3 4">DSM 25903</strain>
    </source>
</reference>
<name>A0A4R7C4T1_9HYPH</name>
<organism evidence="3 4">
    <name type="scientific">Enterovirga rhinocerotis</name>
    <dbReference type="NCBI Taxonomy" id="1339210"/>
    <lineage>
        <taxon>Bacteria</taxon>
        <taxon>Pseudomonadati</taxon>
        <taxon>Pseudomonadota</taxon>
        <taxon>Alphaproteobacteria</taxon>
        <taxon>Hyphomicrobiales</taxon>
        <taxon>Methylobacteriaceae</taxon>
        <taxon>Enterovirga</taxon>
    </lineage>
</organism>
<dbReference type="EMBL" id="SNZR01000011">
    <property type="protein sequence ID" value="TDR93398.1"/>
    <property type="molecule type" value="Genomic_DNA"/>
</dbReference>
<keyword evidence="4" id="KW-1185">Reference proteome</keyword>
<dbReference type="GO" id="GO:0042597">
    <property type="term" value="C:periplasmic space"/>
    <property type="evidence" value="ECO:0007669"/>
    <property type="project" value="InterPro"/>
</dbReference>
<feature type="signal peptide" evidence="2">
    <location>
        <begin position="1"/>
        <end position="22"/>
    </location>
</feature>
<dbReference type="Proteomes" id="UP000295122">
    <property type="component" value="Unassembled WGS sequence"/>
</dbReference>
<dbReference type="Pfam" id="PF07813">
    <property type="entry name" value="LTXXQ"/>
    <property type="match status" value="1"/>
</dbReference>
<dbReference type="InterPro" id="IPR012899">
    <property type="entry name" value="LTXXQ"/>
</dbReference>
<accession>A0A4R7C4T1</accession>
<dbReference type="RefSeq" id="WP_133768404.1">
    <property type="nucleotide sequence ID" value="NZ_SNZR01000011.1"/>
</dbReference>
<gene>
    <name evidence="3" type="ORF">EV668_0659</name>
</gene>
<dbReference type="OrthoDB" id="8451554at2"/>
<keyword evidence="2" id="KW-0732">Signal</keyword>
<evidence type="ECO:0000256" key="1">
    <source>
        <dbReference type="SAM" id="MobiDB-lite"/>
    </source>
</evidence>
<evidence type="ECO:0000313" key="4">
    <source>
        <dbReference type="Proteomes" id="UP000295122"/>
    </source>
</evidence>
<comment type="caution">
    <text evidence="3">The sequence shown here is derived from an EMBL/GenBank/DDBJ whole genome shotgun (WGS) entry which is preliminary data.</text>
</comment>
<dbReference type="AlphaFoldDB" id="A0A4R7C4T1"/>
<feature type="region of interest" description="Disordered" evidence="1">
    <location>
        <begin position="159"/>
        <end position="179"/>
    </location>
</feature>
<proteinExistence type="predicted"/>
<evidence type="ECO:0000313" key="3">
    <source>
        <dbReference type="EMBL" id="TDR93398.1"/>
    </source>
</evidence>
<feature type="chain" id="PRO_5020507054" evidence="2">
    <location>
        <begin position="23"/>
        <end position="179"/>
    </location>
</feature>
<feature type="compositionally biased region" description="Basic residues" evidence="1">
    <location>
        <begin position="167"/>
        <end position="179"/>
    </location>
</feature>
<sequence>MKKVVVGLALGLAAGAASLAVAQERAPASPGGAFERGGKSGFTQEDRSAFLDGRIAGMKAGLKLTAEQDKLWPPVETALRDMAREREEARAARRESWASFRESKAAGKAVERDPIASLRARSERMAKSAASMGKLADAAAPLYATLDEGQKRRLGALMVRGQGGPHGKGHGPRHGHGPR</sequence>